<evidence type="ECO:0000256" key="6">
    <source>
        <dbReference type="SAM" id="MobiDB-lite"/>
    </source>
</evidence>
<dbReference type="SUPFAM" id="SSF54211">
    <property type="entry name" value="Ribosomal protein S5 domain 2-like"/>
    <property type="match status" value="1"/>
</dbReference>
<feature type="region of interest" description="Disordered" evidence="6">
    <location>
        <begin position="133"/>
        <end position="152"/>
    </location>
</feature>
<comment type="similarity">
    <text evidence="1 4">Belongs to the universal ribosomal protein uS9 family.</text>
</comment>
<feature type="region of interest" description="Disordered" evidence="6">
    <location>
        <begin position="1"/>
        <end position="25"/>
    </location>
</feature>
<evidence type="ECO:0000256" key="4">
    <source>
        <dbReference type="RuleBase" id="RU003815"/>
    </source>
</evidence>
<dbReference type="NCBIfam" id="NF001099">
    <property type="entry name" value="PRK00132.1"/>
    <property type="match status" value="1"/>
</dbReference>
<dbReference type="Pfam" id="PF00380">
    <property type="entry name" value="Ribosomal_S9"/>
    <property type="match status" value="1"/>
</dbReference>
<evidence type="ECO:0000256" key="5">
    <source>
        <dbReference type="RuleBase" id="RU003816"/>
    </source>
</evidence>
<protein>
    <recommendedName>
        <fullName evidence="5">30S ribosomal protein S9</fullName>
    </recommendedName>
</protein>
<dbReference type="InterPro" id="IPR014721">
    <property type="entry name" value="Ribsml_uS5_D2-typ_fold_subgr"/>
</dbReference>
<dbReference type="PANTHER" id="PTHR21569:SF1">
    <property type="entry name" value="SMALL RIBOSOMAL SUBUNIT PROTEIN US9M"/>
    <property type="match status" value="1"/>
</dbReference>
<evidence type="ECO:0000256" key="1">
    <source>
        <dbReference type="ARBA" id="ARBA00005251"/>
    </source>
</evidence>
<name>A0A0G0EAA2_9BACT</name>
<proteinExistence type="inferred from homology"/>
<reference evidence="7 8" key="1">
    <citation type="journal article" date="2015" name="Nature">
        <title>rRNA introns, odd ribosomes, and small enigmatic genomes across a large radiation of phyla.</title>
        <authorList>
            <person name="Brown C.T."/>
            <person name="Hug L.A."/>
            <person name="Thomas B.C."/>
            <person name="Sharon I."/>
            <person name="Castelle C.J."/>
            <person name="Singh A."/>
            <person name="Wilkins M.J."/>
            <person name="Williams K.H."/>
            <person name="Banfield J.F."/>
        </authorList>
    </citation>
    <scope>NUCLEOTIDE SEQUENCE [LARGE SCALE GENOMIC DNA]</scope>
</reference>
<gene>
    <name evidence="7" type="ORF">UR70_C0012G0006</name>
</gene>
<organism evidence="7 8">
    <name type="scientific">Candidatus Nomurabacteria bacterium GW2011_GWB1_35_20</name>
    <dbReference type="NCBI Taxonomy" id="1618740"/>
    <lineage>
        <taxon>Bacteria</taxon>
        <taxon>Candidatus Nomuraibacteriota</taxon>
    </lineage>
</organism>
<keyword evidence="2 4" id="KW-0689">Ribosomal protein</keyword>
<dbReference type="GO" id="GO:0022627">
    <property type="term" value="C:cytosolic small ribosomal subunit"/>
    <property type="evidence" value="ECO:0007669"/>
    <property type="project" value="TreeGrafter"/>
</dbReference>
<dbReference type="EMBL" id="LBQE01000012">
    <property type="protein sequence ID" value="KKP72195.1"/>
    <property type="molecule type" value="Genomic_DNA"/>
</dbReference>
<dbReference type="GO" id="GO:0003723">
    <property type="term" value="F:RNA binding"/>
    <property type="evidence" value="ECO:0007669"/>
    <property type="project" value="TreeGrafter"/>
</dbReference>
<dbReference type="GO" id="GO:0006412">
    <property type="term" value="P:translation"/>
    <property type="evidence" value="ECO:0007669"/>
    <property type="project" value="InterPro"/>
</dbReference>
<evidence type="ECO:0000313" key="7">
    <source>
        <dbReference type="EMBL" id="KKP72195.1"/>
    </source>
</evidence>
<dbReference type="InterPro" id="IPR020574">
    <property type="entry name" value="Ribosomal_uS9_CS"/>
</dbReference>
<dbReference type="PATRIC" id="fig|1618740.3.peg.379"/>
<evidence type="ECO:0000313" key="8">
    <source>
        <dbReference type="Proteomes" id="UP000034923"/>
    </source>
</evidence>
<evidence type="ECO:0000256" key="2">
    <source>
        <dbReference type="ARBA" id="ARBA00022980"/>
    </source>
</evidence>
<dbReference type="InterPro" id="IPR023035">
    <property type="entry name" value="Ribosomal_uS9_bac/plastid"/>
</dbReference>
<dbReference type="GO" id="GO:0003735">
    <property type="term" value="F:structural constituent of ribosome"/>
    <property type="evidence" value="ECO:0007669"/>
    <property type="project" value="InterPro"/>
</dbReference>
<dbReference type="PANTHER" id="PTHR21569">
    <property type="entry name" value="RIBOSOMAL PROTEIN S9"/>
    <property type="match status" value="1"/>
</dbReference>
<sequence>MEKEKKTTLSRKSTGEIKEKYKEGIGRRKTSTARVRIWQAMKSSFIVNGKDAKEYFKTEEQRRLVGDPMVKGVSGQEKVNNKWMVEAKVSGGGTHSQAEAVRHGLARALVLFNIELRPKLKILGYLKRDPRAKERRKFGLKKARKAPQWSKR</sequence>
<dbReference type="PROSITE" id="PS00360">
    <property type="entry name" value="RIBOSOMAL_S9"/>
    <property type="match status" value="1"/>
</dbReference>
<comment type="caution">
    <text evidence="7">The sequence shown here is derived from an EMBL/GenBank/DDBJ whole genome shotgun (WGS) entry which is preliminary data.</text>
</comment>
<dbReference type="Gene3D" id="3.30.230.10">
    <property type="match status" value="1"/>
</dbReference>
<dbReference type="Proteomes" id="UP000034923">
    <property type="component" value="Unassembled WGS sequence"/>
</dbReference>
<keyword evidence="3 4" id="KW-0687">Ribonucleoprotein</keyword>
<dbReference type="AlphaFoldDB" id="A0A0G0EAA2"/>
<accession>A0A0G0EAA2</accession>
<dbReference type="InterPro" id="IPR020568">
    <property type="entry name" value="Ribosomal_Su5_D2-typ_SF"/>
</dbReference>
<evidence type="ECO:0000256" key="3">
    <source>
        <dbReference type="ARBA" id="ARBA00023274"/>
    </source>
</evidence>
<dbReference type="InterPro" id="IPR000754">
    <property type="entry name" value="Ribosomal_uS9"/>
</dbReference>